<keyword evidence="3" id="KW-1185">Reference proteome</keyword>
<dbReference type="PANTHER" id="PTHR36454:SF1">
    <property type="entry name" value="DUF1015 DOMAIN-CONTAINING PROTEIN"/>
    <property type="match status" value="1"/>
</dbReference>
<dbReference type="InterPro" id="IPR008323">
    <property type="entry name" value="UCP033563"/>
</dbReference>
<protein>
    <submittedName>
        <fullName evidence="2">Uncharacterized protein (DUF1015 family)</fullName>
    </submittedName>
</protein>
<dbReference type="PANTHER" id="PTHR36454">
    <property type="entry name" value="LMO2823 PROTEIN"/>
    <property type="match status" value="1"/>
</dbReference>
<comment type="caution">
    <text evidence="2">The sequence shown here is derived from an EMBL/GenBank/DDBJ whole genome shotgun (WGS) entry which is preliminary data.</text>
</comment>
<name>A0A4R6UKM6_9ACTN</name>
<dbReference type="Pfam" id="PF06245">
    <property type="entry name" value="DUF1015"/>
    <property type="match status" value="1"/>
</dbReference>
<dbReference type="Proteomes" id="UP000295281">
    <property type="component" value="Unassembled WGS sequence"/>
</dbReference>
<feature type="region of interest" description="Disordered" evidence="1">
    <location>
        <begin position="433"/>
        <end position="464"/>
    </location>
</feature>
<evidence type="ECO:0000256" key="1">
    <source>
        <dbReference type="SAM" id="MobiDB-lite"/>
    </source>
</evidence>
<dbReference type="AlphaFoldDB" id="A0A4R6UKM6"/>
<proteinExistence type="predicted"/>
<dbReference type="EMBL" id="SNYN01000021">
    <property type="protein sequence ID" value="TDQ47540.1"/>
    <property type="molecule type" value="Genomic_DNA"/>
</dbReference>
<organism evidence="2 3">
    <name type="scientific">Actinorugispora endophytica</name>
    <dbReference type="NCBI Taxonomy" id="1605990"/>
    <lineage>
        <taxon>Bacteria</taxon>
        <taxon>Bacillati</taxon>
        <taxon>Actinomycetota</taxon>
        <taxon>Actinomycetes</taxon>
        <taxon>Streptosporangiales</taxon>
        <taxon>Nocardiopsidaceae</taxon>
        <taxon>Actinorugispora</taxon>
    </lineage>
</organism>
<gene>
    <name evidence="2" type="ORF">EV190_1218</name>
</gene>
<evidence type="ECO:0000313" key="3">
    <source>
        <dbReference type="Proteomes" id="UP000295281"/>
    </source>
</evidence>
<reference evidence="2 3" key="1">
    <citation type="submission" date="2019-03" db="EMBL/GenBank/DDBJ databases">
        <title>Genomic Encyclopedia of Type Strains, Phase IV (KMG-IV): sequencing the most valuable type-strain genomes for metagenomic binning, comparative biology and taxonomic classification.</title>
        <authorList>
            <person name="Goeker M."/>
        </authorList>
    </citation>
    <scope>NUCLEOTIDE SEQUENCE [LARGE SCALE GENOMIC DNA]</scope>
    <source>
        <strain evidence="2 3">DSM 46770</strain>
    </source>
</reference>
<accession>A0A4R6UKM6</accession>
<sequence length="464" mass="50042">MSPFRHCPWQRTPRYRLRMSEAAEDVLELAPFRGLRYASQDARALIDSPDLDLALALAPPYDVVDAGTVSALIRAEPHNAVRLTLPPAAEPPTGLSGPDRYRRAAGTLRRWIDEGVLVRDAEASLYVYEQTGTAGVRQRGLIGALRLPPPGSGTVRAHEEVFDVPVADRARLMAETRANLEPIFLLYQGGTGAARGAAATAATAPRQDEPLVDTLTGDGTRHRLWAITDPAQHSAVSADLATRTAMIADGHHRYAAYQRLRAAHPKEPSWGYGLALLVDSDSSPPCLGAIHRVFTGLDAADAARAAAAHARVDDLTGVPVEEAAARLERAARRGPSLLLADARRGFLVREVDPAPLAAALPERSEEWRALHTAALIHLFLPLWGLRDEDALLVHDDAEEAAAAAEPGRRTAVILPPLDVEDVYAVTARNELTPRKSTSFGPKPRTGLVLRALDPADPFNSDGKR</sequence>
<evidence type="ECO:0000313" key="2">
    <source>
        <dbReference type="EMBL" id="TDQ47540.1"/>
    </source>
</evidence>